<keyword evidence="4" id="KW-1185">Reference proteome</keyword>
<dbReference type="Proteomes" id="UP001465976">
    <property type="component" value="Unassembled WGS sequence"/>
</dbReference>
<proteinExistence type="predicted"/>
<feature type="coiled-coil region" evidence="1">
    <location>
        <begin position="681"/>
        <end position="708"/>
    </location>
</feature>
<gene>
    <name evidence="3" type="ORF">V5O48_018071</name>
</gene>
<evidence type="ECO:0000259" key="2">
    <source>
        <dbReference type="Pfam" id="PF01926"/>
    </source>
</evidence>
<dbReference type="SUPFAM" id="SSF52540">
    <property type="entry name" value="P-loop containing nucleoside triphosphate hydrolases"/>
    <property type="match status" value="2"/>
</dbReference>
<dbReference type="Gene3D" id="3.40.50.300">
    <property type="entry name" value="P-loop containing nucleotide triphosphate hydrolases"/>
    <property type="match status" value="2"/>
</dbReference>
<organism evidence="3 4">
    <name type="scientific">Marasmius crinis-equi</name>
    <dbReference type="NCBI Taxonomy" id="585013"/>
    <lineage>
        <taxon>Eukaryota</taxon>
        <taxon>Fungi</taxon>
        <taxon>Dikarya</taxon>
        <taxon>Basidiomycota</taxon>
        <taxon>Agaricomycotina</taxon>
        <taxon>Agaricomycetes</taxon>
        <taxon>Agaricomycetidae</taxon>
        <taxon>Agaricales</taxon>
        <taxon>Marasmiineae</taxon>
        <taxon>Marasmiaceae</taxon>
        <taxon>Marasmius</taxon>
    </lineage>
</organism>
<sequence length="742" mass="84730">MQPQEMNDSVQDVVIAVMGTTGTGKSTFINAASGGKLLVGKGLRSCTDNIQVSPPFILGGRNVTLIDTPGFDDTTKSDTDILKLITAFLSETYKAGHYLSGIIYMHRITDVRMGGIASRNFRMFRNLCGEKTLKNVVIVTNRWEEVAMDLGEARERELMTDEHYFKPVLEKGAQMVRHNNTPKMARAILSHLLQNKPLPLRIQIEMVDEHKDLGETEAGAELNRELEELMKRHKQEMDELRKEFEEAQAARDDEWRQELTETKMKMEEAMVQMSRNSEEMRRGLNAQIDQLQRKFDELDRMAREEKEALERELSNAQRLAGVCKADIDRLKQDLKTANQRCEQLEKGKSKELEHGSSSHPRLTNCKYFLSMSKQDMRSPNQIPHNQTSDRDVRDVRVILVMGATGSGKTTFVNNASGGSLRIGEGLRSCTDVVQVSPSFYLQGQRVVIIDTPGFDDTTKSDVDIFLMIARYLKTLYEAGHYITGIVYVHRISDIRIGGGATRDIKLFRELCGEAAFGNALIVTNRWADVTYDVGQAREAELYTDESFFKSLIEGGANRARYDNPTKERAQGILSGLLSNSPLPLRIQTELVDERKKFPETAAGMELNRELLEQSERLEQEMKDLEKEMQDSRRDRDEQAIQELEVHKSQLQEAYVRRADAHRRLHYDSSKYLQNEAQDSIRDHDEQTIQELEVRRNQLQEDYARRVNTYRRLPFDSSGHDSSAPPTTGWGLMKKAKSFWDSL</sequence>
<feature type="coiled-coil region" evidence="1">
    <location>
        <begin position="607"/>
        <end position="653"/>
    </location>
</feature>
<evidence type="ECO:0000256" key="1">
    <source>
        <dbReference type="SAM" id="Coils"/>
    </source>
</evidence>
<evidence type="ECO:0000313" key="4">
    <source>
        <dbReference type="Proteomes" id="UP001465976"/>
    </source>
</evidence>
<dbReference type="InterPro" id="IPR006073">
    <property type="entry name" value="GTP-bd"/>
</dbReference>
<feature type="domain" description="G" evidence="2">
    <location>
        <begin position="15"/>
        <end position="90"/>
    </location>
</feature>
<dbReference type="InterPro" id="IPR027417">
    <property type="entry name" value="P-loop_NTPase"/>
</dbReference>
<dbReference type="CDD" id="cd00882">
    <property type="entry name" value="Ras_like_GTPase"/>
    <property type="match status" value="2"/>
</dbReference>
<name>A0ABR3EM91_9AGAR</name>
<evidence type="ECO:0000313" key="3">
    <source>
        <dbReference type="EMBL" id="KAL0563986.1"/>
    </source>
</evidence>
<comment type="caution">
    <text evidence="3">The sequence shown here is derived from an EMBL/GenBank/DDBJ whole genome shotgun (WGS) entry which is preliminary data.</text>
</comment>
<keyword evidence="1" id="KW-0175">Coiled coil</keyword>
<reference evidence="3 4" key="1">
    <citation type="submission" date="2024-02" db="EMBL/GenBank/DDBJ databases">
        <title>A draft genome for the cacao thread blight pathogen Marasmius crinis-equi.</title>
        <authorList>
            <person name="Cohen S.P."/>
            <person name="Baruah I.K."/>
            <person name="Amoako-Attah I."/>
            <person name="Bukari Y."/>
            <person name="Meinhardt L.W."/>
            <person name="Bailey B.A."/>
        </authorList>
    </citation>
    <scope>NUCLEOTIDE SEQUENCE [LARGE SCALE GENOMIC DNA]</scope>
    <source>
        <strain evidence="3 4">GH-76</strain>
    </source>
</reference>
<dbReference type="EMBL" id="JBAHYK010003072">
    <property type="protein sequence ID" value="KAL0563986.1"/>
    <property type="molecule type" value="Genomic_DNA"/>
</dbReference>
<dbReference type="PANTHER" id="PTHR10903">
    <property type="entry name" value="GTPASE, IMAP FAMILY MEMBER-RELATED"/>
    <property type="match status" value="1"/>
</dbReference>
<accession>A0ABR3EM91</accession>
<feature type="coiled-coil region" evidence="1">
    <location>
        <begin position="219"/>
        <end position="347"/>
    </location>
</feature>
<dbReference type="Pfam" id="PF01926">
    <property type="entry name" value="MMR_HSR1"/>
    <property type="match status" value="1"/>
</dbReference>
<dbReference type="InterPro" id="IPR045058">
    <property type="entry name" value="GIMA/IAN/Toc"/>
</dbReference>
<dbReference type="PANTHER" id="PTHR10903:SF184">
    <property type="entry name" value="GTP-BINDING PROTEIN A"/>
    <property type="match status" value="1"/>
</dbReference>
<protein>
    <recommendedName>
        <fullName evidence="2">G domain-containing protein</fullName>
    </recommendedName>
</protein>